<dbReference type="EMBL" id="LT669839">
    <property type="protein sequence ID" value="SHD77714.1"/>
    <property type="molecule type" value="Genomic_DNA"/>
</dbReference>
<gene>
    <name evidence="2" type="ORF">CUESP1_2363</name>
</gene>
<dbReference type="AlphaFoldDB" id="M1Z980"/>
<sequence>MLDCDEELNLDTAKVSGNFAQIAQSVEQRTENPRVGGSIPPLGTKVIKGCSSAVERRSPKPNVVGSSPATPARAHSSVGRAPALQAGGHRFKPCCAHHLCDGQLKL</sequence>
<dbReference type="AntiFam" id="ANF00013">
    <property type="entry name" value="tRNA translation"/>
</dbReference>
<feature type="region of interest" description="Disordered" evidence="1">
    <location>
        <begin position="51"/>
        <end position="83"/>
    </location>
</feature>
<accession>M1Z980</accession>
<evidence type="ECO:0000256" key="1">
    <source>
        <dbReference type="SAM" id="MobiDB-lite"/>
    </source>
</evidence>
<name>M1Z980_9FIRM</name>
<keyword evidence="3" id="KW-1185">Reference proteome</keyword>
<reference evidence="2 3" key="1">
    <citation type="submission" date="2016-11" db="EMBL/GenBank/DDBJ databases">
        <authorList>
            <person name="Manzoor S."/>
        </authorList>
    </citation>
    <scope>NUCLEOTIDE SEQUENCE [LARGE SCALE GENOMIC DNA]</scope>
    <source>
        <strain evidence="2">Clostridium ultunense strain Esp</strain>
    </source>
</reference>
<organism evidence="2 3">
    <name type="scientific">[Clostridium] ultunense Esp</name>
    <dbReference type="NCBI Taxonomy" id="1288971"/>
    <lineage>
        <taxon>Bacteria</taxon>
        <taxon>Bacillati</taxon>
        <taxon>Bacillota</taxon>
        <taxon>Tissierellia</taxon>
        <taxon>Tissierellales</taxon>
        <taxon>Tepidimicrobiaceae</taxon>
        <taxon>Schnuerera</taxon>
    </lineage>
</organism>
<evidence type="ECO:0000313" key="2">
    <source>
        <dbReference type="EMBL" id="SHD77714.1"/>
    </source>
</evidence>
<proteinExistence type="predicted"/>
<evidence type="ECO:0000313" key="3">
    <source>
        <dbReference type="Proteomes" id="UP000245423"/>
    </source>
</evidence>
<dbReference type="Proteomes" id="UP000245423">
    <property type="component" value="Chromosome 1"/>
</dbReference>
<dbReference type="HOGENOM" id="CLU_2218560_0_0_9"/>
<protein>
    <submittedName>
        <fullName evidence="2">Uncharacterized protein</fullName>
    </submittedName>
</protein>
<dbReference type="AntiFam" id="ANF00010">
    <property type="entry name" value="tRNA translation"/>
</dbReference>